<dbReference type="PIRSF" id="PIRSF019169">
    <property type="entry name" value="PilM"/>
    <property type="match status" value="1"/>
</dbReference>
<dbReference type="InterPro" id="IPR043129">
    <property type="entry name" value="ATPase_NBD"/>
</dbReference>
<proteinExistence type="predicted"/>
<dbReference type="EMBL" id="MHQB01000001">
    <property type="protein sequence ID" value="OGZ94810.1"/>
    <property type="molecule type" value="Genomic_DNA"/>
</dbReference>
<dbReference type="SUPFAM" id="SSF53067">
    <property type="entry name" value="Actin-like ATPase domain"/>
    <property type="match status" value="2"/>
</dbReference>
<dbReference type="AlphaFoldDB" id="A0A1G2K8K1"/>
<dbReference type="Gene3D" id="3.30.420.40">
    <property type="match status" value="2"/>
</dbReference>
<dbReference type="CDD" id="cd24049">
    <property type="entry name" value="ASKHA_NBD_PilM"/>
    <property type="match status" value="1"/>
</dbReference>
<gene>
    <name evidence="1" type="ORF">A2131_01595</name>
</gene>
<dbReference type="PANTHER" id="PTHR32432">
    <property type="entry name" value="CELL DIVISION PROTEIN FTSA-RELATED"/>
    <property type="match status" value="1"/>
</dbReference>
<protein>
    <recommendedName>
        <fullName evidence="3">SHS2 domain-containing protein</fullName>
    </recommendedName>
</protein>
<dbReference type="InterPro" id="IPR050696">
    <property type="entry name" value="FtsA/MreB"/>
</dbReference>
<comment type="caution">
    <text evidence="1">The sequence shown here is derived from an EMBL/GenBank/DDBJ whole genome shotgun (WGS) entry which is preliminary data.</text>
</comment>
<accession>A0A1G2K8K1</accession>
<dbReference type="Proteomes" id="UP000177392">
    <property type="component" value="Unassembled WGS sequence"/>
</dbReference>
<dbReference type="NCBIfam" id="TIGR01175">
    <property type="entry name" value="pilM"/>
    <property type="match status" value="1"/>
</dbReference>
<dbReference type="Pfam" id="PF11104">
    <property type="entry name" value="PilM_2"/>
    <property type="match status" value="1"/>
</dbReference>
<evidence type="ECO:0008006" key="3">
    <source>
        <dbReference type="Google" id="ProtNLM"/>
    </source>
</evidence>
<dbReference type="PANTHER" id="PTHR32432:SF3">
    <property type="entry name" value="ETHANOLAMINE UTILIZATION PROTEIN EUTJ"/>
    <property type="match status" value="1"/>
</dbReference>
<evidence type="ECO:0000313" key="2">
    <source>
        <dbReference type="Proteomes" id="UP000177392"/>
    </source>
</evidence>
<dbReference type="InterPro" id="IPR005883">
    <property type="entry name" value="PilM"/>
</dbReference>
<reference evidence="1 2" key="1">
    <citation type="journal article" date="2016" name="Nat. Commun.">
        <title>Thousands of microbial genomes shed light on interconnected biogeochemical processes in an aquifer system.</title>
        <authorList>
            <person name="Anantharaman K."/>
            <person name="Brown C.T."/>
            <person name="Hug L.A."/>
            <person name="Sharon I."/>
            <person name="Castelle C.J."/>
            <person name="Probst A.J."/>
            <person name="Thomas B.C."/>
            <person name="Singh A."/>
            <person name="Wilkins M.J."/>
            <person name="Karaoz U."/>
            <person name="Brodie E.L."/>
            <person name="Williams K.H."/>
            <person name="Hubbard S.S."/>
            <person name="Banfield J.F."/>
        </authorList>
    </citation>
    <scope>NUCLEOTIDE SEQUENCE [LARGE SCALE GENOMIC DNA]</scope>
</reference>
<organism evidence="1 2">
    <name type="scientific">Candidatus Sungbacteria bacterium GWC2_49_10</name>
    <dbReference type="NCBI Taxonomy" id="1802263"/>
    <lineage>
        <taxon>Bacteria</taxon>
        <taxon>Candidatus Sungiibacteriota</taxon>
    </lineage>
</organism>
<name>A0A1G2K8K1_9BACT</name>
<sequence length="362" mass="40088">MKKFIAHKISNLLRLPVVGLDISDRTFKYLKLAFDGKIEVEAFGENDIPENIIEGGEIKDESKLTEIFKKWKKNNAQILRSSVVVASLPEEKSFLRLIQLPKVKSEEVANAIRWEIEANIPLTPDNLSYDYDVVEPLEGELAHTDVVITAFPRSIVESYTNAIKGAGLTLAALELESQAIVRAVVRAGTPKSAKIIIDLGKTRTSFITFAGSAIIFTSTIKLGGNTFEENIMRALAVDREKAKEIKEKMGLNRSTNKDVFTALTPALSVLVDELKRVIAYYQEHVEHLHGVDQTIDEILLVGGDANLFGIDTFVASALKIPVRQADPFINIKKLFDASFPPIPKTELLAFATTIGLSLREIE</sequence>
<evidence type="ECO:0000313" key="1">
    <source>
        <dbReference type="EMBL" id="OGZ94810.1"/>
    </source>
</evidence>
<dbReference type="Gene3D" id="3.30.1490.300">
    <property type="match status" value="1"/>
</dbReference>